<evidence type="ECO:0000313" key="3">
    <source>
        <dbReference type="Proteomes" id="UP000791440"/>
    </source>
</evidence>
<dbReference type="EMBL" id="JH669060">
    <property type="protein sequence ID" value="KAG6463910.1"/>
    <property type="molecule type" value="Genomic_DNA"/>
</dbReference>
<organism evidence="2 3">
    <name type="scientific">Manduca sexta</name>
    <name type="common">Tobacco hawkmoth</name>
    <name type="synonym">Tobacco hornworm</name>
    <dbReference type="NCBI Taxonomy" id="7130"/>
    <lineage>
        <taxon>Eukaryota</taxon>
        <taxon>Metazoa</taxon>
        <taxon>Ecdysozoa</taxon>
        <taxon>Arthropoda</taxon>
        <taxon>Hexapoda</taxon>
        <taxon>Insecta</taxon>
        <taxon>Pterygota</taxon>
        <taxon>Neoptera</taxon>
        <taxon>Endopterygota</taxon>
        <taxon>Lepidoptera</taxon>
        <taxon>Glossata</taxon>
        <taxon>Ditrysia</taxon>
        <taxon>Bombycoidea</taxon>
        <taxon>Sphingidae</taxon>
        <taxon>Sphinginae</taxon>
        <taxon>Sphingini</taxon>
        <taxon>Manduca</taxon>
    </lineage>
</organism>
<accession>A0A922CXY1</accession>
<dbReference type="InterPro" id="IPR011009">
    <property type="entry name" value="Kinase-like_dom_sf"/>
</dbReference>
<dbReference type="Proteomes" id="UP000791440">
    <property type="component" value="Unassembled WGS sequence"/>
</dbReference>
<sequence>MEAAEQNCNKHDSNSDEKTILINDITNNIIKREDYKNHEVKIKLNSIEEQGFLGSTCEVDIKGVKEDREQETNLFIKIMNSSNFTFIKVPEAYANELFVYRNLAKVFEDLQEAYNVPEAERYKMVKSYPESSSNVIVLENLHNKGYRTHHRSKIVSLDFAVSAVKELAKFHALSFAIKEKRPKYFERHLQNMNHPYVFNEDWSNFIDNFLAITMKYVSNDVRRKLEVFKMMFLEKYRMYLEDDTHKRCLCHGDYRPSNILKKEINGKVSEVIPIDYQLVYYGCPVMDLIYFIFASLDQKMRQNIPYIKDMYYESLKSFLTYFNIEVQDVLPRNEFEVMYKERLDYGLQTSLVMIPILMTPDDDLTELDAMTTISQDTNKECQERMIGIINDFIEWGYL</sequence>
<keyword evidence="3" id="KW-1185">Reference proteome</keyword>
<dbReference type="SMART" id="SM00587">
    <property type="entry name" value="CHK"/>
    <property type="match status" value="1"/>
</dbReference>
<dbReference type="Gene3D" id="3.90.1200.10">
    <property type="match status" value="1"/>
</dbReference>
<feature type="domain" description="CHK kinase-like" evidence="1">
    <location>
        <begin position="136"/>
        <end position="321"/>
    </location>
</feature>
<reference evidence="2" key="2">
    <citation type="submission" date="2020-12" db="EMBL/GenBank/DDBJ databases">
        <authorList>
            <person name="Kanost M."/>
        </authorList>
    </citation>
    <scope>NUCLEOTIDE SEQUENCE</scope>
</reference>
<dbReference type="InterPro" id="IPR015897">
    <property type="entry name" value="CHK_kinase-like"/>
</dbReference>
<evidence type="ECO:0000313" key="2">
    <source>
        <dbReference type="EMBL" id="KAG6463910.1"/>
    </source>
</evidence>
<dbReference type="SUPFAM" id="SSF56112">
    <property type="entry name" value="Protein kinase-like (PK-like)"/>
    <property type="match status" value="1"/>
</dbReference>
<reference evidence="2" key="1">
    <citation type="journal article" date="2016" name="Insect Biochem. Mol. Biol.">
        <title>Multifaceted biological insights from a draft genome sequence of the tobacco hornworm moth, Manduca sexta.</title>
        <authorList>
            <person name="Kanost M.R."/>
            <person name="Arrese E.L."/>
            <person name="Cao X."/>
            <person name="Chen Y.R."/>
            <person name="Chellapilla S."/>
            <person name="Goldsmith M.R."/>
            <person name="Grosse-Wilde E."/>
            <person name="Heckel D.G."/>
            <person name="Herndon N."/>
            <person name="Jiang H."/>
            <person name="Papanicolaou A."/>
            <person name="Qu J."/>
            <person name="Soulages J.L."/>
            <person name="Vogel H."/>
            <person name="Walters J."/>
            <person name="Waterhouse R.M."/>
            <person name="Ahn S.J."/>
            <person name="Almeida F.C."/>
            <person name="An C."/>
            <person name="Aqrawi P."/>
            <person name="Bretschneider A."/>
            <person name="Bryant W.B."/>
            <person name="Bucks S."/>
            <person name="Chao H."/>
            <person name="Chevignon G."/>
            <person name="Christen J.M."/>
            <person name="Clarke D.F."/>
            <person name="Dittmer N.T."/>
            <person name="Ferguson L.C.F."/>
            <person name="Garavelou S."/>
            <person name="Gordon K.H.J."/>
            <person name="Gunaratna R.T."/>
            <person name="Han Y."/>
            <person name="Hauser F."/>
            <person name="He Y."/>
            <person name="Heidel-Fischer H."/>
            <person name="Hirsh A."/>
            <person name="Hu Y."/>
            <person name="Jiang H."/>
            <person name="Kalra D."/>
            <person name="Klinner C."/>
            <person name="Konig C."/>
            <person name="Kovar C."/>
            <person name="Kroll A.R."/>
            <person name="Kuwar S.S."/>
            <person name="Lee S.L."/>
            <person name="Lehman R."/>
            <person name="Li K."/>
            <person name="Li Z."/>
            <person name="Liang H."/>
            <person name="Lovelace S."/>
            <person name="Lu Z."/>
            <person name="Mansfield J.H."/>
            <person name="McCulloch K.J."/>
            <person name="Mathew T."/>
            <person name="Morton B."/>
            <person name="Muzny D.M."/>
            <person name="Neunemann D."/>
            <person name="Ongeri F."/>
            <person name="Pauchet Y."/>
            <person name="Pu L.L."/>
            <person name="Pyrousis I."/>
            <person name="Rao X.J."/>
            <person name="Redding A."/>
            <person name="Roesel C."/>
            <person name="Sanchez-Gracia A."/>
            <person name="Schaack S."/>
            <person name="Shukla A."/>
            <person name="Tetreau G."/>
            <person name="Wang Y."/>
            <person name="Xiong G.H."/>
            <person name="Traut W."/>
            <person name="Walsh T.K."/>
            <person name="Worley K.C."/>
            <person name="Wu D."/>
            <person name="Wu W."/>
            <person name="Wu Y.Q."/>
            <person name="Zhang X."/>
            <person name="Zou Z."/>
            <person name="Zucker H."/>
            <person name="Briscoe A.D."/>
            <person name="Burmester T."/>
            <person name="Clem R.J."/>
            <person name="Feyereisen R."/>
            <person name="Grimmelikhuijzen C.J.P."/>
            <person name="Hamodrakas S.J."/>
            <person name="Hansson B.S."/>
            <person name="Huguet E."/>
            <person name="Jermiin L.S."/>
            <person name="Lan Q."/>
            <person name="Lehman H.K."/>
            <person name="Lorenzen M."/>
            <person name="Merzendorfer H."/>
            <person name="Michalopoulos I."/>
            <person name="Morton D.B."/>
            <person name="Muthukrishnan S."/>
            <person name="Oakeshott J.G."/>
            <person name="Palmer W."/>
            <person name="Park Y."/>
            <person name="Passarelli A.L."/>
            <person name="Rozas J."/>
            <person name="Schwartz L.M."/>
            <person name="Smith W."/>
            <person name="Southgate A."/>
            <person name="Vilcinskas A."/>
            <person name="Vogt R."/>
            <person name="Wang P."/>
            <person name="Werren J."/>
            <person name="Yu X.Q."/>
            <person name="Zhou J.J."/>
            <person name="Brown S.J."/>
            <person name="Scherer S.E."/>
            <person name="Richards S."/>
            <person name="Blissard G.W."/>
        </authorList>
    </citation>
    <scope>NUCLEOTIDE SEQUENCE</scope>
</reference>
<dbReference type="Pfam" id="PF02958">
    <property type="entry name" value="EcKL"/>
    <property type="match status" value="1"/>
</dbReference>
<name>A0A922CXY1_MANSE</name>
<evidence type="ECO:0000259" key="1">
    <source>
        <dbReference type="SMART" id="SM00587"/>
    </source>
</evidence>
<comment type="caution">
    <text evidence="2">The sequence shown here is derived from an EMBL/GenBank/DDBJ whole genome shotgun (WGS) entry which is preliminary data.</text>
</comment>
<dbReference type="AlphaFoldDB" id="A0A922CXY1"/>
<dbReference type="PANTHER" id="PTHR11012:SF30">
    <property type="entry name" value="PROTEIN KINASE-LIKE DOMAIN-CONTAINING"/>
    <property type="match status" value="1"/>
</dbReference>
<proteinExistence type="predicted"/>
<protein>
    <recommendedName>
        <fullName evidence="1">CHK kinase-like domain-containing protein</fullName>
    </recommendedName>
</protein>
<dbReference type="InterPro" id="IPR004119">
    <property type="entry name" value="EcKL"/>
</dbReference>
<gene>
    <name evidence="2" type="ORF">O3G_MSEX014147</name>
</gene>
<dbReference type="PANTHER" id="PTHR11012">
    <property type="entry name" value="PROTEIN KINASE-LIKE DOMAIN-CONTAINING"/>
    <property type="match status" value="1"/>
</dbReference>